<gene>
    <name evidence="4" type="ORF">SAMN02745163_03395</name>
</gene>
<accession>A0A1M6QGI1</accession>
<feature type="domain" description="Prepilin type IV endopeptidase peptidase" evidence="3">
    <location>
        <begin position="67"/>
        <end position="170"/>
    </location>
</feature>
<dbReference type="Pfam" id="PF01478">
    <property type="entry name" value="Peptidase_A24"/>
    <property type="match status" value="1"/>
</dbReference>
<dbReference type="RefSeq" id="WP_072990608.1">
    <property type="nucleotide sequence ID" value="NZ_FQZB01000014.1"/>
</dbReference>
<dbReference type="OrthoDB" id="9789291at2"/>
<evidence type="ECO:0000256" key="1">
    <source>
        <dbReference type="ARBA" id="ARBA00005801"/>
    </source>
</evidence>
<dbReference type="InterPro" id="IPR000045">
    <property type="entry name" value="Prepilin_IV_endopep_pep"/>
</dbReference>
<dbReference type="InterPro" id="IPR050882">
    <property type="entry name" value="Prepilin_peptidase/N-MTase"/>
</dbReference>
<evidence type="ECO:0000259" key="3">
    <source>
        <dbReference type="Pfam" id="PF01478"/>
    </source>
</evidence>
<keyword evidence="2" id="KW-0472">Membrane</keyword>
<evidence type="ECO:0000313" key="4">
    <source>
        <dbReference type="EMBL" id="SHK19275.1"/>
    </source>
</evidence>
<dbReference type="GO" id="GO:0006465">
    <property type="term" value="P:signal peptide processing"/>
    <property type="evidence" value="ECO:0007669"/>
    <property type="project" value="TreeGrafter"/>
</dbReference>
<feature type="transmembrane region" description="Helical" evidence="2">
    <location>
        <begin position="62"/>
        <end position="78"/>
    </location>
</feature>
<comment type="similarity">
    <text evidence="1">Belongs to the peptidase A24 family.</text>
</comment>
<keyword evidence="2" id="KW-0812">Transmembrane</keyword>
<dbReference type="EMBL" id="FQZB01000014">
    <property type="protein sequence ID" value="SHK19275.1"/>
    <property type="molecule type" value="Genomic_DNA"/>
</dbReference>
<feature type="transmembrane region" description="Helical" evidence="2">
    <location>
        <begin position="39"/>
        <end position="56"/>
    </location>
</feature>
<proteinExistence type="inferred from homology"/>
<keyword evidence="5" id="KW-1185">Reference proteome</keyword>
<organism evidence="4 5">
    <name type="scientific">Clostridium cavendishii DSM 21758</name>
    <dbReference type="NCBI Taxonomy" id="1121302"/>
    <lineage>
        <taxon>Bacteria</taxon>
        <taxon>Bacillati</taxon>
        <taxon>Bacillota</taxon>
        <taxon>Clostridia</taxon>
        <taxon>Eubacteriales</taxon>
        <taxon>Clostridiaceae</taxon>
        <taxon>Clostridium</taxon>
    </lineage>
</organism>
<dbReference type="PANTHER" id="PTHR30487:SF0">
    <property type="entry name" value="PREPILIN LEADER PEPTIDASE_N-METHYLTRANSFERASE-RELATED"/>
    <property type="match status" value="1"/>
</dbReference>
<dbReference type="GO" id="GO:0005886">
    <property type="term" value="C:plasma membrane"/>
    <property type="evidence" value="ECO:0007669"/>
    <property type="project" value="TreeGrafter"/>
</dbReference>
<feature type="transmembrane region" description="Helical" evidence="2">
    <location>
        <begin position="147"/>
        <end position="172"/>
    </location>
</feature>
<reference evidence="4 5" key="1">
    <citation type="submission" date="2016-11" db="EMBL/GenBank/DDBJ databases">
        <authorList>
            <person name="Jaros S."/>
            <person name="Januszkiewicz K."/>
            <person name="Wedrychowicz H."/>
        </authorList>
    </citation>
    <scope>NUCLEOTIDE SEQUENCE [LARGE SCALE GENOMIC DNA]</scope>
    <source>
        <strain evidence="4 5">DSM 21758</strain>
    </source>
</reference>
<feature type="transmembrane region" description="Helical" evidence="2">
    <location>
        <begin position="85"/>
        <end position="102"/>
    </location>
</feature>
<sequence>MKYTLGVISLLIWVALNIIIQSFEEKKLNLSKLKDPKQYIGGGILLILELVNAYYISEFNSFIFAYLMTIILFYISVEDIKTKEVSNKAVIAMFIVAIPSIYFINRDIVLKVLIGFLVISLVLFGISKLTKGALGMGDVKVISALTLYLGFEGSMIIVFLASFLVAIIGIFFLIKSFSNKNKEIPFIPFILIAMIIFNSTF</sequence>
<evidence type="ECO:0000256" key="2">
    <source>
        <dbReference type="SAM" id="Phobius"/>
    </source>
</evidence>
<keyword evidence="2" id="KW-1133">Transmembrane helix</keyword>
<feature type="transmembrane region" description="Helical" evidence="2">
    <location>
        <begin position="6"/>
        <end position="23"/>
    </location>
</feature>
<dbReference type="STRING" id="1121302.SAMN02745163_03395"/>
<dbReference type="Proteomes" id="UP000184310">
    <property type="component" value="Unassembled WGS sequence"/>
</dbReference>
<dbReference type="AlphaFoldDB" id="A0A1M6QGI1"/>
<feature type="transmembrane region" description="Helical" evidence="2">
    <location>
        <begin position="108"/>
        <end position="126"/>
    </location>
</feature>
<dbReference type="Gene3D" id="1.20.120.1220">
    <property type="match status" value="1"/>
</dbReference>
<name>A0A1M6QGI1_9CLOT</name>
<dbReference type="PANTHER" id="PTHR30487">
    <property type="entry name" value="TYPE 4 PREPILIN-LIKE PROTEINS LEADER PEPTIDE-PROCESSING ENZYME"/>
    <property type="match status" value="1"/>
</dbReference>
<protein>
    <submittedName>
        <fullName evidence="4">Type IV leader peptidase family protein</fullName>
    </submittedName>
</protein>
<feature type="transmembrane region" description="Helical" evidence="2">
    <location>
        <begin position="184"/>
        <end position="200"/>
    </location>
</feature>
<dbReference type="GO" id="GO:0004190">
    <property type="term" value="F:aspartic-type endopeptidase activity"/>
    <property type="evidence" value="ECO:0007669"/>
    <property type="project" value="InterPro"/>
</dbReference>
<evidence type="ECO:0000313" key="5">
    <source>
        <dbReference type="Proteomes" id="UP000184310"/>
    </source>
</evidence>